<dbReference type="KEGG" id="nlc:EBAPG3_014075"/>
<dbReference type="OrthoDB" id="8565465at2"/>
<feature type="region of interest" description="Disordered" evidence="1">
    <location>
        <begin position="38"/>
        <end position="108"/>
    </location>
</feature>
<evidence type="ECO:0000256" key="1">
    <source>
        <dbReference type="SAM" id="MobiDB-lite"/>
    </source>
</evidence>
<dbReference type="AlphaFoldDB" id="A0A1W6SSQ5"/>
<keyword evidence="4" id="KW-1185">Reference proteome</keyword>
<reference evidence="3 4" key="1">
    <citation type="journal article" date="2015" name="Int. J. Syst. Evol. Microbiol.">
        <title>Nitrosospira lacus sp. nov., a psychrotolerant, ammonia-oxidizing bacterium from sandy lake sediment.</title>
        <authorList>
            <person name="Urakawa H."/>
            <person name="Garcia J.C."/>
            <person name="Nielsen J.L."/>
            <person name="Le V.Q."/>
            <person name="Kozlowski J.A."/>
            <person name="Stein L.Y."/>
            <person name="Lim C.K."/>
            <person name="Pommerening-Roser A."/>
            <person name="Martens-Habbena W."/>
            <person name="Stahl D.A."/>
            <person name="Klotz M.G."/>
        </authorList>
    </citation>
    <scope>NUCLEOTIDE SEQUENCE [LARGE SCALE GENOMIC DNA]</scope>
    <source>
        <strain evidence="3 4">APG3</strain>
    </source>
</reference>
<gene>
    <name evidence="3" type="ORF">EBAPG3_014075</name>
</gene>
<feature type="compositionally biased region" description="Basic and acidic residues" evidence="1">
    <location>
        <begin position="53"/>
        <end position="68"/>
    </location>
</feature>
<sequence>MKSSVLTAKAWALASTFIFSLMSMGIVQATENMEVPTKECDVSDSIGPGDSGYLREKCPPNRGAEKKQPQKSNNPSSGSKQDNSRYNTDGTERYDQNNRDKGSKGNKP</sequence>
<protein>
    <submittedName>
        <fullName evidence="3">Uncharacterized protein</fullName>
    </submittedName>
</protein>
<keyword evidence="2" id="KW-0732">Signal</keyword>
<feature type="signal peptide" evidence="2">
    <location>
        <begin position="1"/>
        <end position="29"/>
    </location>
</feature>
<evidence type="ECO:0000256" key="2">
    <source>
        <dbReference type="SAM" id="SignalP"/>
    </source>
</evidence>
<accession>A0A1W6SSQ5</accession>
<feature type="compositionally biased region" description="Polar residues" evidence="1">
    <location>
        <begin position="70"/>
        <end position="89"/>
    </location>
</feature>
<name>A0A1W6SSQ5_9PROT</name>
<organism evidence="3 4">
    <name type="scientific">Nitrosospira lacus</name>
    <dbReference type="NCBI Taxonomy" id="1288494"/>
    <lineage>
        <taxon>Bacteria</taxon>
        <taxon>Pseudomonadati</taxon>
        <taxon>Pseudomonadota</taxon>
        <taxon>Betaproteobacteria</taxon>
        <taxon>Nitrosomonadales</taxon>
        <taxon>Nitrosomonadaceae</taxon>
        <taxon>Nitrosospira</taxon>
    </lineage>
</organism>
<feature type="chain" id="PRO_5010874340" evidence="2">
    <location>
        <begin position="30"/>
        <end position="108"/>
    </location>
</feature>
<dbReference type="EMBL" id="CP021106">
    <property type="protein sequence ID" value="ARO88805.1"/>
    <property type="molecule type" value="Genomic_DNA"/>
</dbReference>
<proteinExistence type="predicted"/>
<dbReference type="RefSeq" id="WP_040851023.1">
    <property type="nucleotide sequence ID" value="NZ_CP021106.3"/>
</dbReference>
<feature type="compositionally biased region" description="Basic and acidic residues" evidence="1">
    <location>
        <begin position="90"/>
        <end position="108"/>
    </location>
</feature>
<evidence type="ECO:0000313" key="3">
    <source>
        <dbReference type="EMBL" id="ARO88805.1"/>
    </source>
</evidence>
<dbReference type="Proteomes" id="UP000012179">
    <property type="component" value="Chromosome"/>
</dbReference>
<evidence type="ECO:0000313" key="4">
    <source>
        <dbReference type="Proteomes" id="UP000012179"/>
    </source>
</evidence>